<sequence length="234" mass="26527">MNVPTPFPLTLLTGVRLTSCNGSYGEMVRMRVYCMELHFRSFGTTMKETQTKTLKRKLEEPDSGTTDEGVSEPKRTTRQRLSAIMAAESGAEERTDFDYLNPKVADRQFAETVKFWSRNANEARQKEREQRSSLFAKQEGDVSAEFCNHCTFFFRVSGAENIDTFLGDDLFDDETFMSPDPSSAQSRIQYVPVPIMYSLMPGRPGAVPTMMPMPMWNPAMFFGGPSADRRNNNC</sequence>
<keyword evidence="2" id="KW-1185">Reference proteome</keyword>
<protein>
    <submittedName>
        <fullName evidence="3">Uncharacterized protein</fullName>
    </submittedName>
</protein>
<name>A0A1I7Y7F7_9BILA</name>
<reference evidence="3" key="1">
    <citation type="submission" date="2016-11" db="UniProtKB">
        <authorList>
            <consortium name="WormBaseParasite"/>
        </authorList>
    </citation>
    <scope>IDENTIFICATION</scope>
</reference>
<evidence type="ECO:0000313" key="3">
    <source>
        <dbReference type="WBParaSite" id="L893_g13508.t1"/>
    </source>
</evidence>
<dbReference type="AlphaFoldDB" id="A0A1I7Y7F7"/>
<dbReference type="WBParaSite" id="L893_g13508.t1">
    <property type="protein sequence ID" value="L893_g13508.t1"/>
    <property type="gene ID" value="L893_g13508"/>
</dbReference>
<evidence type="ECO:0000313" key="2">
    <source>
        <dbReference type="Proteomes" id="UP000095287"/>
    </source>
</evidence>
<evidence type="ECO:0000256" key="1">
    <source>
        <dbReference type="SAM" id="MobiDB-lite"/>
    </source>
</evidence>
<feature type="region of interest" description="Disordered" evidence="1">
    <location>
        <begin position="49"/>
        <end position="77"/>
    </location>
</feature>
<accession>A0A1I7Y7F7</accession>
<dbReference type="Proteomes" id="UP000095287">
    <property type="component" value="Unplaced"/>
</dbReference>
<proteinExistence type="predicted"/>
<organism evidence="2 3">
    <name type="scientific">Steinernema glaseri</name>
    <dbReference type="NCBI Taxonomy" id="37863"/>
    <lineage>
        <taxon>Eukaryota</taxon>
        <taxon>Metazoa</taxon>
        <taxon>Ecdysozoa</taxon>
        <taxon>Nematoda</taxon>
        <taxon>Chromadorea</taxon>
        <taxon>Rhabditida</taxon>
        <taxon>Tylenchina</taxon>
        <taxon>Panagrolaimomorpha</taxon>
        <taxon>Strongyloidoidea</taxon>
        <taxon>Steinernematidae</taxon>
        <taxon>Steinernema</taxon>
    </lineage>
</organism>